<dbReference type="EMBL" id="QZEI01000020">
    <property type="protein sequence ID" value="RLV60153.1"/>
    <property type="molecule type" value="Genomic_DNA"/>
</dbReference>
<protein>
    <submittedName>
        <fullName evidence="1">Uncharacterized protein</fullName>
    </submittedName>
</protein>
<name>A0A3L8Q049_9GAMM</name>
<dbReference type="Proteomes" id="UP000281474">
    <property type="component" value="Unassembled WGS sequence"/>
</dbReference>
<comment type="caution">
    <text evidence="1">The sequence shown here is derived from an EMBL/GenBank/DDBJ whole genome shotgun (WGS) entry which is preliminary data.</text>
</comment>
<organism evidence="1 2">
    <name type="scientific">Parashewanella curva</name>
    <dbReference type="NCBI Taxonomy" id="2338552"/>
    <lineage>
        <taxon>Bacteria</taxon>
        <taxon>Pseudomonadati</taxon>
        <taxon>Pseudomonadota</taxon>
        <taxon>Gammaproteobacteria</taxon>
        <taxon>Alteromonadales</taxon>
        <taxon>Shewanellaceae</taxon>
        <taxon>Parashewanella</taxon>
    </lineage>
</organism>
<keyword evidence="2" id="KW-1185">Reference proteome</keyword>
<gene>
    <name evidence="1" type="ORF">D5018_08445</name>
</gene>
<reference evidence="1 2" key="1">
    <citation type="submission" date="2018-09" db="EMBL/GenBank/DDBJ databases">
        <title>Phylogeny of the Shewanellaceae, and recommendation for two new genera, Pseudoshewanella and Parashewanella.</title>
        <authorList>
            <person name="Wang G."/>
        </authorList>
    </citation>
    <scope>NUCLEOTIDE SEQUENCE [LARGE SCALE GENOMIC DNA]</scope>
    <source>
        <strain evidence="1 2">C51</strain>
    </source>
</reference>
<accession>A0A3L8Q049</accession>
<dbReference type="AlphaFoldDB" id="A0A3L8Q049"/>
<evidence type="ECO:0000313" key="1">
    <source>
        <dbReference type="EMBL" id="RLV60153.1"/>
    </source>
</evidence>
<evidence type="ECO:0000313" key="2">
    <source>
        <dbReference type="Proteomes" id="UP000281474"/>
    </source>
</evidence>
<sequence length="63" mass="7134">MRKAIWTASFLALILALFTFYLVYTKPIFNTIETHNTSLDKATPISTQTANNKPKTLAKKCRS</sequence>
<proteinExistence type="predicted"/>